<dbReference type="EMBL" id="BAUL01000302">
    <property type="protein sequence ID" value="GAD99530.1"/>
    <property type="molecule type" value="Genomic_DNA"/>
</dbReference>
<keyword evidence="3" id="KW-1185">Reference proteome</keyword>
<evidence type="ECO:0000256" key="1">
    <source>
        <dbReference type="SAM" id="MobiDB-lite"/>
    </source>
</evidence>
<organism evidence="2 3">
    <name type="scientific">Byssochlamys spectabilis (strain No. 5 / NBRC 109023)</name>
    <name type="common">Paecilomyces variotii</name>
    <dbReference type="NCBI Taxonomy" id="1356009"/>
    <lineage>
        <taxon>Eukaryota</taxon>
        <taxon>Fungi</taxon>
        <taxon>Dikarya</taxon>
        <taxon>Ascomycota</taxon>
        <taxon>Pezizomycotina</taxon>
        <taxon>Eurotiomycetes</taxon>
        <taxon>Eurotiomycetidae</taxon>
        <taxon>Eurotiales</taxon>
        <taxon>Thermoascaceae</taxon>
        <taxon>Paecilomyces</taxon>
    </lineage>
</organism>
<comment type="caution">
    <text evidence="2">The sequence shown here is derived from an EMBL/GenBank/DDBJ whole genome shotgun (WGS) entry which is preliminary data.</text>
</comment>
<evidence type="ECO:0000313" key="3">
    <source>
        <dbReference type="Proteomes" id="UP000018001"/>
    </source>
</evidence>
<dbReference type="InParanoid" id="V5I5R2"/>
<evidence type="ECO:0000313" key="2">
    <source>
        <dbReference type="EMBL" id="GAD99530.1"/>
    </source>
</evidence>
<name>V5I5R2_BYSSN</name>
<reference evidence="3" key="1">
    <citation type="journal article" date="2014" name="Genome Announc.">
        <title>Draft genome sequence of the formaldehyde-resistant fungus Byssochlamys spectabilis No. 5 (anamorph Paecilomyces variotii No. 5) (NBRC109023).</title>
        <authorList>
            <person name="Oka T."/>
            <person name="Ekino K."/>
            <person name="Fukuda K."/>
            <person name="Nomura Y."/>
        </authorList>
    </citation>
    <scope>NUCLEOTIDE SEQUENCE [LARGE SCALE GENOMIC DNA]</scope>
    <source>
        <strain evidence="3">No. 5 / NBRC 109023</strain>
    </source>
</reference>
<sequence length="135" mass="14982">MPLIAITDLMDQQRQDKERQENSSSTVEPIGDTDKNHTSDTDSKTRKDDGPAPVFHSQLSEKLERLSATEQAADHLHSEHQVEDNITKHRTSTLDAPAQDSTGGDLMGTQLPHRPKSHSHTRENTAIEEPDVLLG</sequence>
<dbReference type="Proteomes" id="UP000018001">
    <property type="component" value="Unassembled WGS sequence"/>
</dbReference>
<accession>V5I5R2</accession>
<feature type="compositionally biased region" description="Basic and acidic residues" evidence="1">
    <location>
        <begin position="32"/>
        <end position="50"/>
    </location>
</feature>
<gene>
    <name evidence="2" type="ORF">PVAR5_8245</name>
</gene>
<proteinExistence type="predicted"/>
<dbReference type="HOGENOM" id="CLU_1885475_0_0_1"/>
<feature type="compositionally biased region" description="Acidic residues" evidence="1">
    <location>
        <begin position="126"/>
        <end position="135"/>
    </location>
</feature>
<dbReference type="OrthoDB" id="10468365at2759"/>
<feature type="compositionally biased region" description="Basic and acidic residues" evidence="1">
    <location>
        <begin position="59"/>
        <end position="87"/>
    </location>
</feature>
<protein>
    <submittedName>
        <fullName evidence="2">Uncharacterized protein</fullName>
    </submittedName>
</protein>
<feature type="region of interest" description="Disordered" evidence="1">
    <location>
        <begin position="1"/>
        <end position="135"/>
    </location>
</feature>
<dbReference type="AlphaFoldDB" id="V5I5R2"/>
<feature type="compositionally biased region" description="Basic and acidic residues" evidence="1">
    <location>
        <begin position="11"/>
        <end position="21"/>
    </location>
</feature>